<comment type="caution">
    <text evidence="2">The sequence shown here is derived from an EMBL/GenBank/DDBJ whole genome shotgun (WGS) entry which is preliminary data.</text>
</comment>
<organism evidence="2 3">
    <name type="scientific">Andreesenia angusta</name>
    <dbReference type="NCBI Taxonomy" id="39480"/>
    <lineage>
        <taxon>Bacteria</taxon>
        <taxon>Bacillati</taxon>
        <taxon>Bacillota</taxon>
        <taxon>Tissierellia</taxon>
        <taxon>Tissierellales</taxon>
        <taxon>Gottschalkiaceae</taxon>
        <taxon>Andreesenia</taxon>
    </lineage>
</organism>
<dbReference type="OrthoDB" id="6010489at2"/>
<dbReference type="AlphaFoldDB" id="A0A1S1V3V4"/>
<keyword evidence="3" id="KW-1185">Reference proteome</keyword>
<evidence type="ECO:0000313" key="2">
    <source>
        <dbReference type="EMBL" id="OHW61391.1"/>
    </source>
</evidence>
<proteinExistence type="predicted"/>
<dbReference type="RefSeq" id="WP_071064493.1">
    <property type="nucleotide sequence ID" value="NZ_MKIE01000014.1"/>
</dbReference>
<dbReference type="Proteomes" id="UP000180254">
    <property type="component" value="Unassembled WGS sequence"/>
</dbReference>
<reference evidence="2 3" key="1">
    <citation type="submission" date="2016-09" db="EMBL/GenBank/DDBJ databases">
        <title>Genome sequence of Eubacterium angustum.</title>
        <authorList>
            <person name="Poehlein A."/>
            <person name="Daniel R."/>
        </authorList>
    </citation>
    <scope>NUCLEOTIDE SEQUENCE [LARGE SCALE GENOMIC DNA]</scope>
    <source>
        <strain evidence="2 3">DSM 1989</strain>
    </source>
</reference>
<evidence type="ECO:0000313" key="3">
    <source>
        <dbReference type="Proteomes" id="UP000180254"/>
    </source>
</evidence>
<dbReference type="NCBIfam" id="TIGR01558">
    <property type="entry name" value="sm_term_P27"/>
    <property type="match status" value="1"/>
</dbReference>
<protein>
    <submittedName>
        <fullName evidence="2">Phage terminase, small subunit</fullName>
    </submittedName>
</protein>
<gene>
    <name evidence="2" type="ORF">EUAN_22410</name>
</gene>
<feature type="region of interest" description="Disordered" evidence="1">
    <location>
        <begin position="1"/>
        <end position="30"/>
    </location>
</feature>
<dbReference type="Pfam" id="PF05119">
    <property type="entry name" value="Terminase_4"/>
    <property type="match status" value="1"/>
</dbReference>
<dbReference type="EMBL" id="MKIE01000014">
    <property type="protein sequence ID" value="OHW61391.1"/>
    <property type="molecule type" value="Genomic_DNA"/>
</dbReference>
<accession>A0A1S1V3V4</accession>
<dbReference type="STRING" id="39480.EUAN_22410"/>
<evidence type="ECO:0000256" key="1">
    <source>
        <dbReference type="SAM" id="MobiDB-lite"/>
    </source>
</evidence>
<dbReference type="InterPro" id="IPR006448">
    <property type="entry name" value="Phage_term_ssu_P27"/>
</dbReference>
<sequence length="160" mass="17916">MGKRGPASKPTNLKLLQGNPGKRPINTNEPEFESSEELLKPLPHLSTYAKKEWKRLAPLLLKNGLLTEADVATFGAYCQSYHRWVEAEKLIRAHGFTTITDKGNVIQRPEVGIANKAMEQMTKFAKEFGLTPSGRTQLHIERPEDMADPFVEFLKGGRNG</sequence>
<name>A0A1S1V3V4_9FIRM</name>